<feature type="domain" description="Gram-positive pilin subunit D1 N-terminal" evidence="4">
    <location>
        <begin position="46"/>
        <end position="186"/>
    </location>
</feature>
<feature type="signal peptide" evidence="3">
    <location>
        <begin position="1"/>
        <end position="26"/>
    </location>
</feature>
<proteinExistence type="predicted"/>
<reference evidence="6 7" key="1">
    <citation type="journal article" date="2015" name="Genome Announc.">
        <title>Expanding the biotechnology potential of lactobacilli through comparative genomics of 213 strains and associated genera.</title>
        <authorList>
            <person name="Sun Z."/>
            <person name="Harris H.M."/>
            <person name="McCann A."/>
            <person name="Guo C."/>
            <person name="Argimon S."/>
            <person name="Zhang W."/>
            <person name="Yang X."/>
            <person name="Jeffery I.B."/>
            <person name="Cooney J.C."/>
            <person name="Kagawa T.F."/>
            <person name="Liu W."/>
            <person name="Song Y."/>
            <person name="Salvetti E."/>
            <person name="Wrobel A."/>
            <person name="Rasinkangas P."/>
            <person name="Parkhill J."/>
            <person name="Rea M.C."/>
            <person name="O'Sullivan O."/>
            <person name="Ritari J."/>
            <person name="Douillard F.P."/>
            <person name="Paul Ross R."/>
            <person name="Yang R."/>
            <person name="Briner A.E."/>
            <person name="Felis G.E."/>
            <person name="de Vos W.M."/>
            <person name="Barrangou R."/>
            <person name="Klaenhammer T.R."/>
            <person name="Caufield P.W."/>
            <person name="Cui Y."/>
            <person name="Zhang H."/>
            <person name="O'Toole P.W."/>
        </authorList>
    </citation>
    <scope>NUCLEOTIDE SEQUENCE [LARGE SCALE GENOMIC DNA]</scope>
    <source>
        <strain evidence="6 7">DSM 22698</strain>
    </source>
</reference>
<evidence type="ECO:0000256" key="1">
    <source>
        <dbReference type="SAM" id="MobiDB-lite"/>
    </source>
</evidence>
<accession>A0A0R2C870</accession>
<dbReference type="STRING" id="1423810.FD19_GL000949"/>
<dbReference type="Gene3D" id="2.60.40.10">
    <property type="entry name" value="Immunoglobulins"/>
    <property type="match status" value="2"/>
</dbReference>
<feature type="compositionally biased region" description="Polar residues" evidence="1">
    <location>
        <begin position="56"/>
        <end position="72"/>
    </location>
</feature>
<dbReference type="RefSeq" id="WP_056969198.1">
    <property type="nucleotide sequence ID" value="NZ_AYZK01000002.1"/>
</dbReference>
<feature type="transmembrane region" description="Helical" evidence="2">
    <location>
        <begin position="520"/>
        <end position="540"/>
    </location>
</feature>
<keyword evidence="2" id="KW-1133">Transmembrane helix</keyword>
<feature type="region of interest" description="Disordered" evidence="1">
    <location>
        <begin position="55"/>
        <end position="79"/>
    </location>
</feature>
<keyword evidence="2" id="KW-0472">Membrane</keyword>
<comment type="caution">
    <text evidence="6">The sequence shown here is derived from an EMBL/GenBank/DDBJ whole genome shotgun (WGS) entry which is preliminary data.</text>
</comment>
<feature type="chain" id="PRO_5039604014" evidence="3">
    <location>
        <begin position="27"/>
        <end position="549"/>
    </location>
</feature>
<keyword evidence="7" id="KW-1185">Reference proteome</keyword>
<dbReference type="InterPro" id="IPR032364">
    <property type="entry name" value="GramPos_pilinD1_N"/>
</dbReference>
<keyword evidence="3" id="KW-0732">Signal</keyword>
<evidence type="ECO:0000256" key="2">
    <source>
        <dbReference type="SAM" id="Phobius"/>
    </source>
</evidence>
<organism evidence="6 7">
    <name type="scientific">Lacticaseibacillus thailandensis DSM 22698 = JCM 13996</name>
    <dbReference type="NCBI Taxonomy" id="1423810"/>
    <lineage>
        <taxon>Bacteria</taxon>
        <taxon>Bacillati</taxon>
        <taxon>Bacillota</taxon>
        <taxon>Bacilli</taxon>
        <taxon>Lactobacillales</taxon>
        <taxon>Lactobacillaceae</taxon>
        <taxon>Lacticaseibacillus</taxon>
    </lineage>
</organism>
<sequence>MKKITIVRGLLALGLALGLVSTILTAGTNQPAIPVVAATAEDNTSDRTITLHKYTESATPTSAQATGTTADASNVPADSKPLQGIQFRVERVDKVAGKPLDASDSSTYAVDNSFPAKTTTTGSDGKAQLTVGTGKDADGYYLVTEVASKLVATATAPFIVHLPQTTKNASTGDMTLLYDVNVYPKNKVDDNAVALNPEKFVTNDTSGTGTTATSVMQGGFAIWNLVVTRPADIKATDDNGNITYAKEVAFSDPLVTSNLKYLGYNTPYFKEPDGTKINLDTSDYDDSGAQLNSLVTDGKYSVLTFKLKAAGIQKFAAEPAGTKLTVPIGTTVNPDVTGKIINTFDTFYQGTATNTIIHEHSGTTDPLKDGARDVDKPVLPTNADTGAPVIYTGNVDIHKTNENGNNVAHATFKLYNSKTDAEAGKNPVQTGPSADPSVPDHDLTAVSNAQGIAEFTGLKVDPTTQQQTYWVVETDAPVGYDLNGQVFEVTAKRDTTVDATVKDHDNVLPNLPLTGRDGRLLLYEVAALLIGTGGLGVIFMKRRHAAPTK</sequence>
<dbReference type="Pfam" id="PF16555">
    <property type="entry name" value="GramPos_pilinD1"/>
    <property type="match status" value="1"/>
</dbReference>
<dbReference type="Proteomes" id="UP000051789">
    <property type="component" value="Unassembled WGS sequence"/>
</dbReference>
<dbReference type="InterPro" id="IPR013783">
    <property type="entry name" value="Ig-like_fold"/>
</dbReference>
<keyword evidence="2" id="KW-0812">Transmembrane</keyword>
<dbReference type="InterPro" id="IPR041033">
    <property type="entry name" value="SpaA_PFL_dom_1"/>
</dbReference>
<evidence type="ECO:0000256" key="3">
    <source>
        <dbReference type="SAM" id="SignalP"/>
    </source>
</evidence>
<dbReference type="NCBIfam" id="NF033902">
    <property type="entry name" value="iso_D2_wall_anc"/>
    <property type="match status" value="1"/>
</dbReference>
<evidence type="ECO:0000313" key="6">
    <source>
        <dbReference type="EMBL" id="KRM87445.1"/>
    </source>
</evidence>
<dbReference type="PATRIC" id="fig|1423810.4.peg.974"/>
<feature type="domain" description="SpaA-like prealbumin fold" evidence="5">
    <location>
        <begin position="393"/>
        <end position="503"/>
    </location>
</feature>
<gene>
    <name evidence="6" type="ORF">FD19_GL000949</name>
</gene>
<protein>
    <submittedName>
        <fullName evidence="6">Uncharacterized protein</fullName>
    </submittedName>
</protein>
<evidence type="ECO:0000313" key="7">
    <source>
        <dbReference type="Proteomes" id="UP000051789"/>
    </source>
</evidence>
<evidence type="ECO:0000259" key="5">
    <source>
        <dbReference type="Pfam" id="PF17802"/>
    </source>
</evidence>
<dbReference type="InterPro" id="IPR048052">
    <property type="entry name" value="FM1-like"/>
</dbReference>
<dbReference type="Pfam" id="PF17802">
    <property type="entry name" value="SpaA"/>
    <property type="match status" value="1"/>
</dbReference>
<dbReference type="EMBL" id="AYZK01000002">
    <property type="protein sequence ID" value="KRM87445.1"/>
    <property type="molecule type" value="Genomic_DNA"/>
</dbReference>
<name>A0A0R2C870_9LACO</name>
<evidence type="ECO:0000259" key="4">
    <source>
        <dbReference type="Pfam" id="PF16555"/>
    </source>
</evidence>
<dbReference type="AlphaFoldDB" id="A0A0R2C870"/>